<accession>A0A931ME20</accession>
<evidence type="ECO:0000256" key="5">
    <source>
        <dbReference type="ARBA" id="ARBA00023004"/>
    </source>
</evidence>
<organism evidence="9 10">
    <name type="scientific">Panacibacter microcysteis</name>
    <dbReference type="NCBI Taxonomy" id="2793269"/>
    <lineage>
        <taxon>Bacteria</taxon>
        <taxon>Pseudomonadati</taxon>
        <taxon>Bacteroidota</taxon>
        <taxon>Chitinophagia</taxon>
        <taxon>Chitinophagales</taxon>
        <taxon>Chitinophagaceae</taxon>
        <taxon>Panacibacter</taxon>
    </lineage>
</organism>
<evidence type="ECO:0000256" key="3">
    <source>
        <dbReference type="ARBA" id="ARBA00022723"/>
    </source>
</evidence>
<evidence type="ECO:0000259" key="8">
    <source>
        <dbReference type="PROSITE" id="PS51007"/>
    </source>
</evidence>
<feature type="region of interest" description="Disordered" evidence="7">
    <location>
        <begin position="428"/>
        <end position="450"/>
    </location>
</feature>
<dbReference type="InterPro" id="IPR009056">
    <property type="entry name" value="Cyt_c-like_dom"/>
</dbReference>
<dbReference type="GO" id="GO:0046872">
    <property type="term" value="F:metal ion binding"/>
    <property type="evidence" value="ECO:0007669"/>
    <property type="project" value="UniProtKB-KW"/>
</dbReference>
<sequence length="450" mass="48735">MNKTLIRLSFIALVIYGCQKSTEEEQRNESITGSISADDASSTPAALAAFKMPASDDYAAIPQDPKNPITAEKVELGKLLFHDSRMSSASLAHRGRSTYSCATCHHAEAGFQSGMAQAIGEGGLGFGVAGEGRYADPSYIIDAIDIAPIRTPSVLNVAYSEVLMWSGQFGGTGINIGTEANWTPGTPRYNNFLGYQGTETTGLSASSRHRLSVDEEYLSSIPEYKNLFDLAFPDLPESERISNLTASLAMGAYQRTLLPNQSPFQLWLRGDKRAMNKDMTDGKTLFFGKAKCASCHSTPGLGAATFYSLGMNDLANGVGGAANVDPKAVEHRGRGGFTGLQKDMYQFKTPQLYNLKDVSYFGHGSSFTSLLDVVHYINNAVPQNGNVPATRIANQFKPLYLTEDEINKLVTFIRDGLYDPNLSRYVPSSVPSGSCIPNNDEQSRTDRGCN</sequence>
<dbReference type="Gene3D" id="1.10.760.10">
    <property type="entry name" value="Cytochrome c-like domain"/>
    <property type="match status" value="2"/>
</dbReference>
<keyword evidence="4" id="KW-0560">Oxidoreductase</keyword>
<dbReference type="RefSeq" id="WP_196992777.1">
    <property type="nucleotide sequence ID" value="NZ_JADWYR010000003.1"/>
</dbReference>
<dbReference type="InterPro" id="IPR036909">
    <property type="entry name" value="Cyt_c-like_dom_sf"/>
</dbReference>
<dbReference type="InterPro" id="IPR004852">
    <property type="entry name" value="Di-haem_cyt_c_peroxidsae"/>
</dbReference>
<proteinExistence type="predicted"/>
<evidence type="ECO:0000256" key="6">
    <source>
        <dbReference type="PROSITE-ProRule" id="PRU00433"/>
    </source>
</evidence>
<comment type="subcellular location">
    <subcellularLocation>
        <location evidence="1">Cell envelope</location>
    </subcellularLocation>
</comment>
<dbReference type="EMBL" id="JADWYR010000003">
    <property type="protein sequence ID" value="MBG9378683.1"/>
    <property type="molecule type" value="Genomic_DNA"/>
</dbReference>
<evidence type="ECO:0000256" key="2">
    <source>
        <dbReference type="ARBA" id="ARBA00022617"/>
    </source>
</evidence>
<evidence type="ECO:0000313" key="9">
    <source>
        <dbReference type="EMBL" id="MBG9378683.1"/>
    </source>
</evidence>
<evidence type="ECO:0000256" key="4">
    <source>
        <dbReference type="ARBA" id="ARBA00023002"/>
    </source>
</evidence>
<dbReference type="GO" id="GO:0020037">
    <property type="term" value="F:heme binding"/>
    <property type="evidence" value="ECO:0007669"/>
    <property type="project" value="InterPro"/>
</dbReference>
<keyword evidence="3 6" id="KW-0479">Metal-binding</keyword>
<dbReference type="Proteomes" id="UP000628448">
    <property type="component" value="Unassembled WGS sequence"/>
</dbReference>
<dbReference type="PROSITE" id="PS51007">
    <property type="entry name" value="CYTC"/>
    <property type="match status" value="1"/>
</dbReference>
<feature type="compositionally biased region" description="Basic and acidic residues" evidence="7">
    <location>
        <begin position="441"/>
        <end position="450"/>
    </location>
</feature>
<evidence type="ECO:0000313" key="10">
    <source>
        <dbReference type="Proteomes" id="UP000628448"/>
    </source>
</evidence>
<comment type="caution">
    <text evidence="9">The sequence shown here is derived from an EMBL/GenBank/DDBJ whole genome shotgun (WGS) entry which is preliminary data.</text>
</comment>
<protein>
    <submittedName>
        <fullName evidence="9">C-type cytochrome</fullName>
    </submittedName>
</protein>
<keyword evidence="10" id="KW-1185">Reference proteome</keyword>
<dbReference type="AlphaFoldDB" id="A0A931ME20"/>
<keyword evidence="2 6" id="KW-0349">Heme</keyword>
<dbReference type="Pfam" id="PF03150">
    <property type="entry name" value="CCP_MauG"/>
    <property type="match status" value="1"/>
</dbReference>
<keyword evidence="5 6" id="KW-0408">Iron</keyword>
<evidence type="ECO:0000256" key="1">
    <source>
        <dbReference type="ARBA" id="ARBA00004196"/>
    </source>
</evidence>
<dbReference type="PANTHER" id="PTHR30600">
    <property type="entry name" value="CYTOCHROME C PEROXIDASE-RELATED"/>
    <property type="match status" value="1"/>
</dbReference>
<gene>
    <name evidence="9" type="ORF">I5907_20795</name>
</gene>
<dbReference type="GO" id="GO:0009055">
    <property type="term" value="F:electron transfer activity"/>
    <property type="evidence" value="ECO:0007669"/>
    <property type="project" value="InterPro"/>
</dbReference>
<dbReference type="InterPro" id="IPR051395">
    <property type="entry name" value="Cytochrome_c_Peroxidase/MauG"/>
</dbReference>
<evidence type="ECO:0000256" key="7">
    <source>
        <dbReference type="SAM" id="MobiDB-lite"/>
    </source>
</evidence>
<feature type="compositionally biased region" description="Polar residues" evidence="7">
    <location>
        <begin position="429"/>
        <end position="440"/>
    </location>
</feature>
<name>A0A931ME20_9BACT</name>
<dbReference type="SUPFAM" id="SSF46626">
    <property type="entry name" value="Cytochrome c"/>
    <property type="match status" value="2"/>
</dbReference>
<dbReference type="GO" id="GO:0004130">
    <property type="term" value="F:cytochrome-c peroxidase activity"/>
    <property type="evidence" value="ECO:0007669"/>
    <property type="project" value="TreeGrafter"/>
</dbReference>
<dbReference type="PROSITE" id="PS51257">
    <property type="entry name" value="PROKAR_LIPOPROTEIN"/>
    <property type="match status" value="1"/>
</dbReference>
<reference evidence="9" key="1">
    <citation type="submission" date="2020-11" db="EMBL/GenBank/DDBJ databases">
        <title>Bacterial whole genome sequence for Panacibacter sp. DH6.</title>
        <authorList>
            <person name="Le V."/>
            <person name="Ko S."/>
            <person name="Ahn C.-Y."/>
            <person name="Oh H.-M."/>
        </authorList>
    </citation>
    <scope>NUCLEOTIDE SEQUENCE</scope>
    <source>
        <strain evidence="9">DH6</strain>
    </source>
</reference>
<dbReference type="GO" id="GO:0030313">
    <property type="term" value="C:cell envelope"/>
    <property type="evidence" value="ECO:0007669"/>
    <property type="project" value="UniProtKB-SubCell"/>
</dbReference>
<feature type="domain" description="Cytochrome c" evidence="8">
    <location>
        <begin position="277"/>
        <end position="417"/>
    </location>
</feature>